<dbReference type="PaxDb" id="6945-B7Q6I1"/>
<sequence length="113" mass="11713">MRNRGKTCTAGQNLAIRMGFTEEELAIVAGAHSFPQPTGTNSGAPGAYIETERPEDGTASGSSPMNSPFTLGEMLSAIHEAKAGGTPGQDGISNTALRNLLEDRTGNMSSWTG</sequence>
<name>B7Q6I1_IXOSC</name>
<dbReference type="EMBL" id="DS868018">
    <property type="protein sequence ID" value="EEC14453.1"/>
    <property type="molecule type" value="Genomic_DNA"/>
</dbReference>
<gene>
    <name evidence="2" type="ORF">IscW_ISCW011464</name>
</gene>
<feature type="region of interest" description="Disordered" evidence="1">
    <location>
        <begin position="32"/>
        <end position="113"/>
    </location>
</feature>
<evidence type="ECO:0000313" key="3">
    <source>
        <dbReference type="EnsemblMetazoa" id="ISCW011464-PA"/>
    </source>
</evidence>
<dbReference type="EMBL" id="ABJB011109124">
    <property type="status" value="NOT_ANNOTATED_CDS"/>
    <property type="molecule type" value="Genomic_DNA"/>
</dbReference>
<keyword evidence="4" id="KW-1185">Reference proteome</keyword>
<reference evidence="3" key="2">
    <citation type="submission" date="2020-05" db="UniProtKB">
        <authorList>
            <consortium name="EnsemblMetazoa"/>
        </authorList>
    </citation>
    <scope>IDENTIFICATION</scope>
    <source>
        <strain evidence="3">wikel</strain>
    </source>
</reference>
<dbReference type="EnsemblMetazoa" id="ISCW011464-RA">
    <property type="protein sequence ID" value="ISCW011464-PA"/>
    <property type="gene ID" value="ISCW011464"/>
</dbReference>
<proteinExistence type="predicted"/>
<dbReference type="AlphaFoldDB" id="B7Q6I1"/>
<reference evidence="2 4" key="1">
    <citation type="submission" date="2008-03" db="EMBL/GenBank/DDBJ databases">
        <title>Annotation of Ixodes scapularis.</title>
        <authorList>
            <consortium name="Ixodes scapularis Genome Project Consortium"/>
            <person name="Caler E."/>
            <person name="Hannick L.I."/>
            <person name="Bidwell S."/>
            <person name="Joardar V."/>
            <person name="Thiagarajan M."/>
            <person name="Amedeo P."/>
            <person name="Galinsky K.J."/>
            <person name="Schobel S."/>
            <person name="Inman J."/>
            <person name="Hostetler J."/>
            <person name="Miller J."/>
            <person name="Hammond M."/>
            <person name="Megy K."/>
            <person name="Lawson D."/>
            <person name="Kodira C."/>
            <person name="Sutton G."/>
            <person name="Meyer J."/>
            <person name="Hill C.A."/>
            <person name="Birren B."/>
            <person name="Nene V."/>
            <person name="Collins F."/>
            <person name="Alarcon-Chaidez F."/>
            <person name="Wikel S."/>
            <person name="Strausberg R."/>
        </authorList>
    </citation>
    <scope>NUCLEOTIDE SEQUENCE [LARGE SCALE GENOMIC DNA]</scope>
    <source>
        <strain evidence="4">Wikel</strain>
        <strain evidence="2">Wikel colony</strain>
    </source>
</reference>
<dbReference type="HOGENOM" id="CLU_2136225_0_0_1"/>
<dbReference type="VEuPathDB" id="VectorBase:ISCW011464"/>
<dbReference type="Proteomes" id="UP000001555">
    <property type="component" value="Unassembled WGS sequence"/>
</dbReference>
<evidence type="ECO:0000313" key="4">
    <source>
        <dbReference type="Proteomes" id="UP000001555"/>
    </source>
</evidence>
<organism>
    <name type="scientific">Ixodes scapularis</name>
    <name type="common">Black-legged tick</name>
    <name type="synonym">Deer tick</name>
    <dbReference type="NCBI Taxonomy" id="6945"/>
    <lineage>
        <taxon>Eukaryota</taxon>
        <taxon>Metazoa</taxon>
        <taxon>Ecdysozoa</taxon>
        <taxon>Arthropoda</taxon>
        <taxon>Chelicerata</taxon>
        <taxon>Arachnida</taxon>
        <taxon>Acari</taxon>
        <taxon>Parasitiformes</taxon>
        <taxon>Ixodida</taxon>
        <taxon>Ixodoidea</taxon>
        <taxon>Ixodidae</taxon>
        <taxon>Ixodinae</taxon>
        <taxon>Ixodes</taxon>
    </lineage>
</organism>
<evidence type="ECO:0000313" key="2">
    <source>
        <dbReference type="EMBL" id="EEC14453.1"/>
    </source>
</evidence>
<feature type="compositionally biased region" description="Polar residues" evidence="1">
    <location>
        <begin position="59"/>
        <end position="69"/>
    </location>
</feature>
<dbReference type="InParanoid" id="B7Q6I1"/>
<protein>
    <submittedName>
        <fullName evidence="2 3">Uncharacterized protein</fullName>
    </submittedName>
</protein>
<accession>B7Q6I1</accession>
<evidence type="ECO:0000256" key="1">
    <source>
        <dbReference type="SAM" id="MobiDB-lite"/>
    </source>
</evidence>